<reference evidence="1 2" key="1">
    <citation type="submission" date="2021-06" db="EMBL/GenBank/DDBJ databases">
        <title>Caerostris darwini draft genome.</title>
        <authorList>
            <person name="Kono N."/>
            <person name="Arakawa K."/>
        </authorList>
    </citation>
    <scope>NUCLEOTIDE SEQUENCE [LARGE SCALE GENOMIC DNA]</scope>
</reference>
<keyword evidence="2" id="KW-1185">Reference proteome</keyword>
<protein>
    <submittedName>
        <fullName evidence="1">Uncharacterized protein</fullName>
    </submittedName>
</protein>
<dbReference type="AlphaFoldDB" id="A0AAV4WHC4"/>
<comment type="caution">
    <text evidence="1">The sequence shown here is derived from an EMBL/GenBank/DDBJ whole genome shotgun (WGS) entry which is preliminary data.</text>
</comment>
<dbReference type="EMBL" id="BPLQ01014699">
    <property type="protein sequence ID" value="GIY82240.1"/>
    <property type="molecule type" value="Genomic_DNA"/>
</dbReference>
<evidence type="ECO:0000313" key="2">
    <source>
        <dbReference type="Proteomes" id="UP001054837"/>
    </source>
</evidence>
<sequence length="127" mass="14088">MVAPSIGKTKSAITVLLRLHVNGLYVQVPPRLCSSVRSVQRSAIEETIILDCDLNCVALGPGYVHGRVAWKHHFGGSALFCAWCYYNLKRLLPNMLNMVNMVNSTSTFFSNSANGDSYYLLKCPYQA</sequence>
<accession>A0AAV4WHC4</accession>
<organism evidence="1 2">
    <name type="scientific">Caerostris darwini</name>
    <dbReference type="NCBI Taxonomy" id="1538125"/>
    <lineage>
        <taxon>Eukaryota</taxon>
        <taxon>Metazoa</taxon>
        <taxon>Ecdysozoa</taxon>
        <taxon>Arthropoda</taxon>
        <taxon>Chelicerata</taxon>
        <taxon>Arachnida</taxon>
        <taxon>Araneae</taxon>
        <taxon>Araneomorphae</taxon>
        <taxon>Entelegynae</taxon>
        <taxon>Araneoidea</taxon>
        <taxon>Araneidae</taxon>
        <taxon>Caerostris</taxon>
    </lineage>
</organism>
<gene>
    <name evidence="1" type="ORF">CDAR_280301</name>
</gene>
<dbReference type="Proteomes" id="UP001054837">
    <property type="component" value="Unassembled WGS sequence"/>
</dbReference>
<evidence type="ECO:0000313" key="1">
    <source>
        <dbReference type="EMBL" id="GIY82240.1"/>
    </source>
</evidence>
<proteinExistence type="predicted"/>
<name>A0AAV4WHC4_9ARAC</name>